<dbReference type="CDD" id="cd01948">
    <property type="entry name" value="EAL"/>
    <property type="match status" value="1"/>
</dbReference>
<dbReference type="SUPFAM" id="SSF52172">
    <property type="entry name" value="CheY-like"/>
    <property type="match status" value="1"/>
</dbReference>
<evidence type="ECO:0000313" key="5">
    <source>
        <dbReference type="Proteomes" id="UP000282977"/>
    </source>
</evidence>
<evidence type="ECO:0000313" key="4">
    <source>
        <dbReference type="EMBL" id="RVT40690.1"/>
    </source>
</evidence>
<dbReference type="InterPro" id="IPR050706">
    <property type="entry name" value="Cyclic-di-GMP_PDE-like"/>
</dbReference>
<dbReference type="PANTHER" id="PTHR33121">
    <property type="entry name" value="CYCLIC DI-GMP PHOSPHODIESTERASE PDEF"/>
    <property type="match status" value="1"/>
</dbReference>
<proteinExistence type="predicted"/>
<dbReference type="SUPFAM" id="SSF141868">
    <property type="entry name" value="EAL domain-like"/>
    <property type="match status" value="1"/>
</dbReference>
<dbReference type="PANTHER" id="PTHR33121:SF79">
    <property type="entry name" value="CYCLIC DI-GMP PHOSPHODIESTERASE PDED-RELATED"/>
    <property type="match status" value="1"/>
</dbReference>
<dbReference type="InterPro" id="IPR035919">
    <property type="entry name" value="EAL_sf"/>
</dbReference>
<dbReference type="OrthoDB" id="9814202at2"/>
<dbReference type="InterPro" id="IPR000160">
    <property type="entry name" value="GGDEF_dom"/>
</dbReference>
<dbReference type="Gene3D" id="3.20.20.450">
    <property type="entry name" value="EAL domain"/>
    <property type="match status" value="1"/>
</dbReference>
<dbReference type="Pfam" id="PF00990">
    <property type="entry name" value="GGDEF"/>
    <property type="match status" value="1"/>
</dbReference>
<dbReference type="InterPro" id="IPR029787">
    <property type="entry name" value="Nucleotide_cyclase"/>
</dbReference>
<comment type="caution">
    <text evidence="4">The sequence shown here is derived from an EMBL/GenBank/DDBJ whole genome shotgun (WGS) entry which is preliminary data.</text>
</comment>
<feature type="region of interest" description="Disordered" evidence="1">
    <location>
        <begin position="150"/>
        <end position="170"/>
    </location>
</feature>
<keyword evidence="5" id="KW-1185">Reference proteome</keyword>
<accession>A0A437J6B0</accession>
<evidence type="ECO:0000259" key="3">
    <source>
        <dbReference type="PROSITE" id="PS50887"/>
    </source>
</evidence>
<dbReference type="SMART" id="SM00052">
    <property type="entry name" value="EAL"/>
    <property type="match status" value="1"/>
</dbReference>
<gene>
    <name evidence="4" type="ORF">ENE74_09385</name>
</gene>
<dbReference type="CDD" id="cd01949">
    <property type="entry name" value="GGDEF"/>
    <property type="match status" value="1"/>
</dbReference>
<dbReference type="Proteomes" id="UP000282977">
    <property type="component" value="Unassembled WGS sequence"/>
</dbReference>
<dbReference type="SMART" id="SM00267">
    <property type="entry name" value="GGDEF"/>
    <property type="match status" value="1"/>
</dbReference>
<name>A0A437J6B0_9SPHN</name>
<dbReference type="Gene3D" id="3.30.70.270">
    <property type="match status" value="1"/>
</dbReference>
<dbReference type="InterPro" id="IPR043128">
    <property type="entry name" value="Rev_trsase/Diguanyl_cyclase"/>
</dbReference>
<dbReference type="SUPFAM" id="SSF55073">
    <property type="entry name" value="Nucleotide cyclase"/>
    <property type="match status" value="1"/>
</dbReference>
<dbReference type="Pfam" id="PF00563">
    <property type="entry name" value="EAL"/>
    <property type="match status" value="1"/>
</dbReference>
<dbReference type="GO" id="GO:0071111">
    <property type="term" value="F:cyclic-guanylate-specific phosphodiesterase activity"/>
    <property type="evidence" value="ECO:0007669"/>
    <property type="project" value="InterPro"/>
</dbReference>
<protein>
    <submittedName>
        <fullName evidence="4">Bifunctional diguanylate cyclase/phosphodiesterase</fullName>
    </submittedName>
</protein>
<sequence length="594" mass="63284">MKGQGISNNADAIERDRRRAVGSHRDHALFIVSRTDRDALSDLASSLGWKATAVRRTIDAERRFLAGDAVIALVDVRHGDEAVLPLLADAVEACGGALIALIADDDMGRVPALVAAGVTHVIQAPLDADRLAAGLACAGAMIARLAGQSSPLRGEPASRNVATPERRTSQQRDFVTGLASRAVAIDWIERQLRSGDGAPIVLLLAIGPFERINAAYGEMAGDALLGRVARRIERLAEDYVGPDVMVARISGAEYFVGLTPGAFSTERAMFLARSLVAAVGQPFSAGDHLIRLTGRCGIAEALATDDPTRLLRRAGTALADARASDGEGIRILTAHARSREADPDQLESDLRLALDRNEIDIVFQPQYACADDRLIGVEALARWRHPQYGALGAATLFSAAERSDFLLPLSSHIQQAALRQAASWPQALRDVRLSLNVTASDIAQPGFAQAFLAMVDASGFPRARLTVEITESGLIENIGTAATILDDLRTAGLAVAIDDFGTGYSSLAYLKGLRLDYLKIDSGLAQDIAGSERDRIIVRGVIQMARSLGMKVIAEGVETEVQKALLTDEGCEVYQGFLRSRALTGADLVALFKG</sequence>
<dbReference type="InterPro" id="IPR001633">
    <property type="entry name" value="EAL_dom"/>
</dbReference>
<dbReference type="AlphaFoldDB" id="A0A437J6B0"/>
<reference evidence="4 5" key="1">
    <citation type="submission" date="2019-01" db="EMBL/GenBank/DDBJ databases">
        <authorList>
            <person name="Chen W.-M."/>
        </authorList>
    </citation>
    <scope>NUCLEOTIDE SEQUENCE [LARGE SCALE GENOMIC DNA]</scope>
    <source>
        <strain evidence="4 5">TLA-22</strain>
    </source>
</reference>
<feature type="domain" description="EAL" evidence="2">
    <location>
        <begin position="343"/>
        <end position="594"/>
    </location>
</feature>
<dbReference type="PROSITE" id="PS50887">
    <property type="entry name" value="GGDEF"/>
    <property type="match status" value="1"/>
</dbReference>
<dbReference type="RefSeq" id="WP_127690690.1">
    <property type="nucleotide sequence ID" value="NZ_RZUL01000003.1"/>
</dbReference>
<dbReference type="InterPro" id="IPR011006">
    <property type="entry name" value="CheY-like_superfamily"/>
</dbReference>
<organism evidence="4 5">
    <name type="scientific">Sphingobium algorifonticola</name>
    <dbReference type="NCBI Taxonomy" id="2008318"/>
    <lineage>
        <taxon>Bacteria</taxon>
        <taxon>Pseudomonadati</taxon>
        <taxon>Pseudomonadota</taxon>
        <taxon>Alphaproteobacteria</taxon>
        <taxon>Sphingomonadales</taxon>
        <taxon>Sphingomonadaceae</taxon>
        <taxon>Sphingobium</taxon>
    </lineage>
</organism>
<dbReference type="EMBL" id="RZUL01000003">
    <property type="protein sequence ID" value="RVT40690.1"/>
    <property type="molecule type" value="Genomic_DNA"/>
</dbReference>
<evidence type="ECO:0000259" key="2">
    <source>
        <dbReference type="PROSITE" id="PS50883"/>
    </source>
</evidence>
<evidence type="ECO:0000256" key="1">
    <source>
        <dbReference type="SAM" id="MobiDB-lite"/>
    </source>
</evidence>
<feature type="domain" description="GGDEF" evidence="3">
    <location>
        <begin position="197"/>
        <end position="334"/>
    </location>
</feature>
<dbReference type="PROSITE" id="PS50883">
    <property type="entry name" value="EAL"/>
    <property type="match status" value="1"/>
</dbReference>